<dbReference type="InterPro" id="IPR050317">
    <property type="entry name" value="Plant_Fungal_Acyltransferase"/>
</dbReference>
<dbReference type="RefSeq" id="XP_040695126.1">
    <property type="nucleotide sequence ID" value="XM_040832909.1"/>
</dbReference>
<name>A0A1L9S2R3_ASPWE</name>
<evidence type="ECO:0000256" key="1">
    <source>
        <dbReference type="ARBA" id="ARBA00022679"/>
    </source>
</evidence>
<dbReference type="GO" id="GO:0044550">
    <property type="term" value="P:secondary metabolite biosynthetic process"/>
    <property type="evidence" value="ECO:0007669"/>
    <property type="project" value="TreeGrafter"/>
</dbReference>
<accession>A0A1L9S2R3</accession>
<evidence type="ECO:0000313" key="3">
    <source>
        <dbReference type="Proteomes" id="UP000184383"/>
    </source>
</evidence>
<keyword evidence="1" id="KW-0808">Transferase</keyword>
<dbReference type="PANTHER" id="PTHR31642">
    <property type="entry name" value="TRICHOTHECENE 3-O-ACETYLTRANSFERASE"/>
    <property type="match status" value="1"/>
</dbReference>
<dbReference type="STRING" id="1073089.A0A1L9S2R3"/>
<reference evidence="3" key="1">
    <citation type="journal article" date="2017" name="Genome Biol.">
        <title>Comparative genomics reveals high biological diversity and specific adaptations in the industrially and medically important fungal genus Aspergillus.</title>
        <authorList>
            <person name="de Vries R.P."/>
            <person name="Riley R."/>
            <person name="Wiebenga A."/>
            <person name="Aguilar-Osorio G."/>
            <person name="Amillis S."/>
            <person name="Uchima C.A."/>
            <person name="Anderluh G."/>
            <person name="Asadollahi M."/>
            <person name="Askin M."/>
            <person name="Barry K."/>
            <person name="Battaglia E."/>
            <person name="Bayram O."/>
            <person name="Benocci T."/>
            <person name="Braus-Stromeyer S.A."/>
            <person name="Caldana C."/>
            <person name="Canovas D."/>
            <person name="Cerqueira G.C."/>
            <person name="Chen F."/>
            <person name="Chen W."/>
            <person name="Choi C."/>
            <person name="Clum A."/>
            <person name="Dos Santos R.A."/>
            <person name="Damasio A.R."/>
            <person name="Diallinas G."/>
            <person name="Emri T."/>
            <person name="Fekete E."/>
            <person name="Flipphi M."/>
            <person name="Freyberg S."/>
            <person name="Gallo A."/>
            <person name="Gournas C."/>
            <person name="Habgood R."/>
            <person name="Hainaut M."/>
            <person name="Harispe M.L."/>
            <person name="Henrissat B."/>
            <person name="Hilden K.S."/>
            <person name="Hope R."/>
            <person name="Hossain A."/>
            <person name="Karabika E."/>
            <person name="Karaffa L."/>
            <person name="Karanyi Z."/>
            <person name="Krasevec N."/>
            <person name="Kuo A."/>
            <person name="Kusch H."/>
            <person name="LaButti K."/>
            <person name="Lagendijk E.L."/>
            <person name="Lapidus A."/>
            <person name="Levasseur A."/>
            <person name="Lindquist E."/>
            <person name="Lipzen A."/>
            <person name="Logrieco A.F."/>
            <person name="MacCabe A."/>
            <person name="Maekelae M.R."/>
            <person name="Malavazi I."/>
            <person name="Melin P."/>
            <person name="Meyer V."/>
            <person name="Mielnichuk N."/>
            <person name="Miskei M."/>
            <person name="Molnar A.P."/>
            <person name="Mule G."/>
            <person name="Ngan C.Y."/>
            <person name="Orejas M."/>
            <person name="Orosz E."/>
            <person name="Ouedraogo J.P."/>
            <person name="Overkamp K.M."/>
            <person name="Park H.-S."/>
            <person name="Perrone G."/>
            <person name="Piumi F."/>
            <person name="Punt P.J."/>
            <person name="Ram A.F."/>
            <person name="Ramon A."/>
            <person name="Rauscher S."/>
            <person name="Record E."/>
            <person name="Riano-Pachon D.M."/>
            <person name="Robert V."/>
            <person name="Roehrig J."/>
            <person name="Ruller R."/>
            <person name="Salamov A."/>
            <person name="Salih N.S."/>
            <person name="Samson R.A."/>
            <person name="Sandor E."/>
            <person name="Sanguinetti M."/>
            <person name="Schuetze T."/>
            <person name="Sepcic K."/>
            <person name="Shelest E."/>
            <person name="Sherlock G."/>
            <person name="Sophianopoulou V."/>
            <person name="Squina F.M."/>
            <person name="Sun H."/>
            <person name="Susca A."/>
            <person name="Todd R.B."/>
            <person name="Tsang A."/>
            <person name="Unkles S.E."/>
            <person name="van de Wiele N."/>
            <person name="van Rossen-Uffink D."/>
            <person name="Oliveira J.V."/>
            <person name="Vesth T.C."/>
            <person name="Visser J."/>
            <person name="Yu J.-H."/>
            <person name="Zhou M."/>
            <person name="Andersen M.R."/>
            <person name="Archer D.B."/>
            <person name="Baker S.E."/>
            <person name="Benoit I."/>
            <person name="Brakhage A.A."/>
            <person name="Braus G.H."/>
            <person name="Fischer R."/>
            <person name="Frisvad J.C."/>
            <person name="Goldman G.H."/>
            <person name="Houbraken J."/>
            <person name="Oakley B."/>
            <person name="Pocsi I."/>
            <person name="Scazzocchio C."/>
            <person name="Seiboth B."/>
            <person name="vanKuyk P.A."/>
            <person name="Wortman J."/>
            <person name="Dyer P.S."/>
            <person name="Grigoriev I.V."/>
        </authorList>
    </citation>
    <scope>NUCLEOTIDE SEQUENCE [LARGE SCALE GENOMIC DNA]</scope>
    <source>
        <strain evidence="3">DTO 134E9</strain>
    </source>
</reference>
<dbReference type="EMBL" id="KV878209">
    <property type="protein sequence ID" value="OJJ41450.1"/>
    <property type="molecule type" value="Genomic_DNA"/>
</dbReference>
<dbReference type="GO" id="GO:0016747">
    <property type="term" value="F:acyltransferase activity, transferring groups other than amino-acyl groups"/>
    <property type="evidence" value="ECO:0007669"/>
    <property type="project" value="TreeGrafter"/>
</dbReference>
<dbReference type="Gene3D" id="3.30.559.10">
    <property type="entry name" value="Chloramphenicol acetyltransferase-like domain"/>
    <property type="match status" value="2"/>
</dbReference>
<dbReference type="PANTHER" id="PTHR31642:SF310">
    <property type="entry name" value="FATTY ALCOHOL:CAFFEOYL-COA ACYLTRANSFERASE"/>
    <property type="match status" value="1"/>
</dbReference>
<dbReference type="OrthoDB" id="444127at2759"/>
<dbReference type="InterPro" id="IPR023213">
    <property type="entry name" value="CAT-like_dom_sf"/>
</dbReference>
<evidence type="ECO:0008006" key="4">
    <source>
        <dbReference type="Google" id="ProtNLM"/>
    </source>
</evidence>
<organism evidence="2 3">
    <name type="scientific">Aspergillus wentii DTO 134E9</name>
    <dbReference type="NCBI Taxonomy" id="1073089"/>
    <lineage>
        <taxon>Eukaryota</taxon>
        <taxon>Fungi</taxon>
        <taxon>Dikarya</taxon>
        <taxon>Ascomycota</taxon>
        <taxon>Pezizomycotina</taxon>
        <taxon>Eurotiomycetes</taxon>
        <taxon>Eurotiomycetidae</taxon>
        <taxon>Eurotiales</taxon>
        <taxon>Aspergillaceae</taxon>
        <taxon>Aspergillus</taxon>
        <taxon>Aspergillus subgen. Cremei</taxon>
    </lineage>
</organism>
<protein>
    <recommendedName>
        <fullName evidence="4">Transferase family protein</fullName>
    </recommendedName>
</protein>
<evidence type="ECO:0000313" key="2">
    <source>
        <dbReference type="EMBL" id="OJJ41450.1"/>
    </source>
</evidence>
<keyword evidence="3" id="KW-1185">Reference proteome</keyword>
<proteinExistence type="predicted"/>
<dbReference type="VEuPathDB" id="FungiDB:ASPWEDRAFT_268474"/>
<dbReference type="GeneID" id="63748757"/>
<dbReference type="AlphaFoldDB" id="A0A1L9S2R3"/>
<gene>
    <name evidence="2" type="ORF">ASPWEDRAFT_268474</name>
</gene>
<sequence length="513" mass="56802">MLQTRLFPSPNHQPLSIPLSILDATVARFTPTGAIWVFDAFTSNETVFLEYLQTSFTTTLNSFPHWAGQLQWTQFHPEGDHTQRSHRPMVAYNTESDPGVEWNIVKHARPLESLAPTATQRASTGIWVGDAFAQNILLSQTQLALHNLHDWKGLPSMTVQINLFNDGGFAVGMQIAHCLADAQALMVFVHQWAATCRTLHGQQDSISLMGEPVFQPSMLDSQADGDIDAKEPNPVLTKTARDLPLHRFDWWKMSDPGYPPFLIPTTENSKPSPECLAKNAVLSPSQSPPWKTWDLTRPISYAKVHFTDEELGRIRDIARAGCNGSTISRLDALLAHTWAAISRARGLIDSSEEVFLNVTLSARPRVSPPLPDSFIGSPIFLTHIRNQGSVACTASVGETASQLRETIRLFTPEKVGAILHDAAHEVAPQRLWQGFLGTRHTLVTSWLRLGMYEVDFEGRGQTPRYAHAVMPKMDGCVQVMDSGTDDGGVDLALYLDVEAMGKLLEDGRLRVLS</sequence>
<dbReference type="Pfam" id="PF02458">
    <property type="entry name" value="Transferase"/>
    <property type="match status" value="2"/>
</dbReference>
<dbReference type="Proteomes" id="UP000184383">
    <property type="component" value="Unassembled WGS sequence"/>
</dbReference>